<dbReference type="Proteomes" id="UP001610446">
    <property type="component" value="Unassembled WGS sequence"/>
</dbReference>
<evidence type="ECO:0000256" key="3">
    <source>
        <dbReference type="ARBA" id="ARBA00023163"/>
    </source>
</evidence>
<feature type="region of interest" description="Disordered" evidence="5">
    <location>
        <begin position="96"/>
        <end position="120"/>
    </location>
</feature>
<dbReference type="SUPFAM" id="SSF57701">
    <property type="entry name" value="Zn2/Cys6 DNA-binding domain"/>
    <property type="match status" value="1"/>
</dbReference>
<name>A0ABR4JL15_9EURO</name>
<evidence type="ECO:0000313" key="7">
    <source>
        <dbReference type="EMBL" id="KAL2840536.1"/>
    </source>
</evidence>
<gene>
    <name evidence="7" type="ORF">BJY01DRAFT_20419</name>
</gene>
<dbReference type="SMART" id="SM00066">
    <property type="entry name" value="GAL4"/>
    <property type="match status" value="1"/>
</dbReference>
<organism evidence="7 8">
    <name type="scientific">Aspergillus pseudoustus</name>
    <dbReference type="NCBI Taxonomy" id="1810923"/>
    <lineage>
        <taxon>Eukaryota</taxon>
        <taxon>Fungi</taxon>
        <taxon>Dikarya</taxon>
        <taxon>Ascomycota</taxon>
        <taxon>Pezizomycotina</taxon>
        <taxon>Eurotiomycetes</taxon>
        <taxon>Eurotiomycetidae</taxon>
        <taxon>Eurotiales</taxon>
        <taxon>Aspergillaceae</taxon>
        <taxon>Aspergillus</taxon>
        <taxon>Aspergillus subgen. Nidulantes</taxon>
    </lineage>
</organism>
<keyword evidence="1" id="KW-0805">Transcription regulation</keyword>
<keyword evidence="4" id="KW-0539">Nucleus</keyword>
<keyword evidence="2" id="KW-0238">DNA-binding</keyword>
<keyword evidence="8" id="KW-1185">Reference proteome</keyword>
<dbReference type="CDD" id="cd00067">
    <property type="entry name" value="GAL4"/>
    <property type="match status" value="1"/>
</dbReference>
<evidence type="ECO:0000256" key="1">
    <source>
        <dbReference type="ARBA" id="ARBA00023015"/>
    </source>
</evidence>
<evidence type="ECO:0000256" key="5">
    <source>
        <dbReference type="SAM" id="MobiDB-lite"/>
    </source>
</evidence>
<dbReference type="PANTHER" id="PTHR47785:SF6">
    <property type="entry name" value="ZN(II)2CYS6 TRANSCRIPTION FACTOR (EUROFUNG)"/>
    <property type="match status" value="1"/>
</dbReference>
<dbReference type="PROSITE" id="PS50048">
    <property type="entry name" value="ZN2_CY6_FUNGAL_2"/>
    <property type="match status" value="1"/>
</dbReference>
<feature type="domain" description="Zn(2)-C6 fungal-type" evidence="6">
    <location>
        <begin position="30"/>
        <end position="59"/>
    </location>
</feature>
<dbReference type="PROSITE" id="PS00463">
    <property type="entry name" value="ZN2_CY6_FUNGAL_1"/>
    <property type="match status" value="1"/>
</dbReference>
<evidence type="ECO:0000259" key="6">
    <source>
        <dbReference type="PROSITE" id="PS50048"/>
    </source>
</evidence>
<comment type="caution">
    <text evidence="7">The sequence shown here is derived from an EMBL/GenBank/DDBJ whole genome shotgun (WGS) entry which is preliminary data.</text>
</comment>
<dbReference type="EMBL" id="JBFXLU010000120">
    <property type="protein sequence ID" value="KAL2840536.1"/>
    <property type="molecule type" value="Genomic_DNA"/>
</dbReference>
<dbReference type="InterPro" id="IPR001138">
    <property type="entry name" value="Zn2Cys6_DnaBD"/>
</dbReference>
<feature type="region of interest" description="Disordered" evidence="5">
    <location>
        <begin position="1"/>
        <end position="25"/>
    </location>
</feature>
<sequence>MASHIGDEISPEHAGEPRGKKRRQDVARQACERCRVKKTRCDEQFPCGLCRSLGVECSYSYRKPSRSELSSNALIRVLERLESKVDNIAAKAPGQASYATETWPAEAEAEAEAGHDNARSTSYISPASQEVVETAPKYPQSAIVPWSAHQVIAWKPVLPMLPDAVQLIVSECGIDYASSLELKRPRLPVAPRPGSKDEDSLGSLSVSLVKELCDSYFATFHLCYPFVDRTFFLRHTLPTAINGEFGYDVESCVVLAVMALGCWSKLALHELSEFRAQRRWTASPQTSFHEDRRSSTDPTTPGIAFFNESRKRIGWLINDNCMQSCQYYLLSGLFYAQLVRPVDWWTMTSRASVCCRMFWENVPNSCDEWVMDMQSRLFWNVVMFDNIISQELKFVGCQLDEMAQRIPLPKFVRMKQPAFLPLDTETDEEDSFHQYHFLAQVAHRILLTRTKTTIFVTSEYTSQSVAEELHQQLERWRNRLPAALQFDDDHLVPPPESPSQILAVSWLRLRYIIAKFHFGRPLIHKVIHRPKDATDEELRRCTEIFVQVFSWEPFIRLLSIMKSCMPLKFLICSQFFGQILLVYSFRHNTEPRLRQVLPHTYSQWCAFALGFLQDAARSSPTLAKDAEIATILCQNLILR</sequence>
<keyword evidence="3" id="KW-0804">Transcription</keyword>
<dbReference type="PANTHER" id="PTHR47785">
    <property type="entry name" value="ZN(II)2CYS6 TRANSCRIPTION FACTOR (EUROFUNG)-RELATED-RELATED"/>
    <property type="match status" value="1"/>
</dbReference>
<dbReference type="Gene3D" id="4.10.240.10">
    <property type="entry name" value="Zn(2)-C6 fungal-type DNA-binding domain"/>
    <property type="match status" value="1"/>
</dbReference>
<proteinExistence type="predicted"/>
<evidence type="ECO:0000313" key="8">
    <source>
        <dbReference type="Proteomes" id="UP001610446"/>
    </source>
</evidence>
<evidence type="ECO:0000256" key="2">
    <source>
        <dbReference type="ARBA" id="ARBA00023125"/>
    </source>
</evidence>
<dbReference type="Pfam" id="PF00172">
    <property type="entry name" value="Zn_clus"/>
    <property type="match status" value="1"/>
</dbReference>
<protein>
    <recommendedName>
        <fullName evidence="6">Zn(2)-C6 fungal-type domain-containing protein</fullName>
    </recommendedName>
</protein>
<accession>A0ABR4JL15</accession>
<evidence type="ECO:0000256" key="4">
    <source>
        <dbReference type="ARBA" id="ARBA00023242"/>
    </source>
</evidence>
<reference evidence="7 8" key="1">
    <citation type="submission" date="2024-07" db="EMBL/GenBank/DDBJ databases">
        <title>Section-level genome sequencing and comparative genomics of Aspergillus sections Usti and Cavernicolus.</title>
        <authorList>
            <consortium name="Lawrence Berkeley National Laboratory"/>
            <person name="Nybo J.L."/>
            <person name="Vesth T.C."/>
            <person name="Theobald S."/>
            <person name="Frisvad J.C."/>
            <person name="Larsen T.O."/>
            <person name="Kjaerboelling I."/>
            <person name="Rothschild-Mancinelli K."/>
            <person name="Lyhne E.K."/>
            <person name="Kogle M.E."/>
            <person name="Barry K."/>
            <person name="Clum A."/>
            <person name="Na H."/>
            <person name="Ledsgaard L."/>
            <person name="Lin J."/>
            <person name="Lipzen A."/>
            <person name="Kuo A."/>
            <person name="Riley R."/>
            <person name="Mondo S."/>
            <person name="Labutti K."/>
            <person name="Haridas S."/>
            <person name="Pangalinan J."/>
            <person name="Salamov A.A."/>
            <person name="Simmons B.A."/>
            <person name="Magnuson J.K."/>
            <person name="Chen J."/>
            <person name="Drula E."/>
            <person name="Henrissat B."/>
            <person name="Wiebenga A."/>
            <person name="Lubbers R.J."/>
            <person name="Gomes A.C."/>
            <person name="Makela M.R."/>
            <person name="Stajich J."/>
            <person name="Grigoriev I.V."/>
            <person name="Mortensen U.H."/>
            <person name="De Vries R.P."/>
            <person name="Baker S.E."/>
            <person name="Andersen M.R."/>
        </authorList>
    </citation>
    <scope>NUCLEOTIDE SEQUENCE [LARGE SCALE GENOMIC DNA]</scope>
    <source>
        <strain evidence="7 8">CBS 123904</strain>
    </source>
</reference>
<dbReference type="InterPro" id="IPR053181">
    <property type="entry name" value="EcdB-like_regulator"/>
</dbReference>
<dbReference type="InterPro" id="IPR036864">
    <property type="entry name" value="Zn2-C6_fun-type_DNA-bd_sf"/>
</dbReference>
<dbReference type="CDD" id="cd12148">
    <property type="entry name" value="fungal_TF_MHR"/>
    <property type="match status" value="1"/>
</dbReference>